<sequence length="502" mass="53846">MNLSHWLISAAERTPTAPALFTGTQMVADYAKFADQAQKVAGWLAAQGVALGDRVAIFMKNTPEFLVVLYGIWSAGAAAVPINAKLHGREAAFIVQDADAKLVFASGVQAATLRTHAPQARVLDVAADVFRNAVLKAPAQSGIVPRGADDMAWLFYTSGTTGQPKGVIITHGMLASMTQSYGADVDQVSATDTALYAAPLSHGAGLYAVMHVQAGARHVCPASGGFEPEEILELAAHFGSVHMFAAPTMVKRLTQRAKEVGARGTGLRTVVYAGGPMYLADIIEASEWFGPVFVQIYGQGECPMGITALSRNDVMDRDHPEWRSRLGSVGRAQTGMEVQICDPTGAPVPTGSEGEIMVRGATVMAGYWRNPSATAAALRDGWLLTGDVGVLDAAGYLTLRDRSKDVIITGGSNVYPREVEEVLLMHEKLREVSVVGQAQGEWGEEVVAFIVGDAAETELDALCLDHIARFKRPKRYIRLDELPKNNYGKVLKTELRDLLARK</sequence>
<dbReference type="GO" id="GO:0006631">
    <property type="term" value="P:fatty acid metabolic process"/>
    <property type="evidence" value="ECO:0007669"/>
    <property type="project" value="TreeGrafter"/>
</dbReference>
<evidence type="ECO:0000313" key="6">
    <source>
        <dbReference type="Proteomes" id="UP000732193"/>
    </source>
</evidence>
<keyword evidence="6" id="KW-1185">Reference proteome</keyword>
<reference evidence="5 6" key="1">
    <citation type="submission" date="2021-01" db="EMBL/GenBank/DDBJ databases">
        <title>Diatom-associated Roseobacters Show Island Model of Population Structure.</title>
        <authorList>
            <person name="Qu L."/>
            <person name="Feng X."/>
            <person name="Chen Y."/>
            <person name="Li L."/>
            <person name="Wang X."/>
            <person name="Hu Z."/>
            <person name="Wang H."/>
            <person name="Luo H."/>
        </authorList>
    </citation>
    <scope>NUCLEOTIDE SEQUENCE [LARGE SCALE GENOMIC DNA]</scope>
    <source>
        <strain evidence="5 6">TR60-84</strain>
    </source>
</reference>
<dbReference type="Proteomes" id="UP000732193">
    <property type="component" value="Unassembled WGS sequence"/>
</dbReference>
<comment type="similarity">
    <text evidence="1">Belongs to the ATP-dependent AMP-binding enzyme family.</text>
</comment>
<accession>A0AAE2VWB3</accession>
<dbReference type="Pfam" id="PF13193">
    <property type="entry name" value="AMP-binding_C"/>
    <property type="match status" value="1"/>
</dbReference>
<dbReference type="RefSeq" id="WP_203241451.1">
    <property type="nucleotide sequence ID" value="NZ_JAFBRH010000001.1"/>
</dbReference>
<protein>
    <submittedName>
        <fullName evidence="5">AMP-binding protein</fullName>
    </submittedName>
</protein>
<dbReference type="SUPFAM" id="SSF56801">
    <property type="entry name" value="Acetyl-CoA synthetase-like"/>
    <property type="match status" value="1"/>
</dbReference>
<organism evidence="5 6">
    <name type="scientific">Sulfitobacter geojensis</name>
    <dbReference type="NCBI Taxonomy" id="1342299"/>
    <lineage>
        <taxon>Bacteria</taxon>
        <taxon>Pseudomonadati</taxon>
        <taxon>Pseudomonadota</taxon>
        <taxon>Alphaproteobacteria</taxon>
        <taxon>Rhodobacterales</taxon>
        <taxon>Roseobacteraceae</taxon>
        <taxon>Sulfitobacter</taxon>
    </lineage>
</organism>
<name>A0AAE2VWB3_9RHOB</name>
<evidence type="ECO:0000256" key="2">
    <source>
        <dbReference type="ARBA" id="ARBA00022598"/>
    </source>
</evidence>
<dbReference type="GO" id="GO:0031956">
    <property type="term" value="F:medium-chain fatty acid-CoA ligase activity"/>
    <property type="evidence" value="ECO:0007669"/>
    <property type="project" value="TreeGrafter"/>
</dbReference>
<evidence type="ECO:0000256" key="1">
    <source>
        <dbReference type="ARBA" id="ARBA00006432"/>
    </source>
</evidence>
<dbReference type="InterPro" id="IPR042099">
    <property type="entry name" value="ANL_N_sf"/>
</dbReference>
<dbReference type="PROSITE" id="PS00455">
    <property type="entry name" value="AMP_BINDING"/>
    <property type="match status" value="1"/>
</dbReference>
<dbReference type="PANTHER" id="PTHR43201">
    <property type="entry name" value="ACYL-COA SYNTHETASE"/>
    <property type="match status" value="1"/>
</dbReference>
<dbReference type="EMBL" id="JAFBRM010000001">
    <property type="protein sequence ID" value="MBM1712946.1"/>
    <property type="molecule type" value="Genomic_DNA"/>
</dbReference>
<dbReference type="Pfam" id="PF00501">
    <property type="entry name" value="AMP-binding"/>
    <property type="match status" value="1"/>
</dbReference>
<dbReference type="InterPro" id="IPR000873">
    <property type="entry name" value="AMP-dep_synth/lig_dom"/>
</dbReference>
<dbReference type="InterPro" id="IPR020845">
    <property type="entry name" value="AMP-binding_CS"/>
</dbReference>
<comment type="caution">
    <text evidence="5">The sequence shown here is derived from an EMBL/GenBank/DDBJ whole genome shotgun (WGS) entry which is preliminary data.</text>
</comment>
<feature type="domain" description="AMP-dependent synthetase/ligase" evidence="3">
    <location>
        <begin position="10"/>
        <end position="368"/>
    </location>
</feature>
<dbReference type="Gene3D" id="3.40.50.12780">
    <property type="entry name" value="N-terminal domain of ligase-like"/>
    <property type="match status" value="1"/>
</dbReference>
<evidence type="ECO:0000259" key="4">
    <source>
        <dbReference type="Pfam" id="PF13193"/>
    </source>
</evidence>
<dbReference type="Gene3D" id="3.30.300.30">
    <property type="match status" value="1"/>
</dbReference>
<evidence type="ECO:0000259" key="3">
    <source>
        <dbReference type="Pfam" id="PF00501"/>
    </source>
</evidence>
<dbReference type="PANTHER" id="PTHR43201:SF5">
    <property type="entry name" value="MEDIUM-CHAIN ACYL-COA LIGASE ACSF2, MITOCHONDRIAL"/>
    <property type="match status" value="1"/>
</dbReference>
<dbReference type="AlphaFoldDB" id="A0AAE2VWB3"/>
<feature type="domain" description="AMP-binding enzyme C-terminal" evidence="4">
    <location>
        <begin position="418"/>
        <end position="489"/>
    </location>
</feature>
<evidence type="ECO:0000313" key="5">
    <source>
        <dbReference type="EMBL" id="MBM1712946.1"/>
    </source>
</evidence>
<dbReference type="InterPro" id="IPR025110">
    <property type="entry name" value="AMP-bd_C"/>
</dbReference>
<gene>
    <name evidence="5" type="ORF">JQV55_05170</name>
</gene>
<dbReference type="InterPro" id="IPR045851">
    <property type="entry name" value="AMP-bd_C_sf"/>
</dbReference>
<keyword evidence="2" id="KW-0436">Ligase</keyword>
<proteinExistence type="inferred from homology"/>